<dbReference type="InterPro" id="IPR001360">
    <property type="entry name" value="Glyco_hydro_1"/>
</dbReference>
<dbReference type="PANTHER" id="PTHR10353">
    <property type="entry name" value="GLYCOSYL HYDROLASE"/>
    <property type="match status" value="1"/>
</dbReference>
<dbReference type="PANTHER" id="PTHR10353:SF191">
    <property type="entry name" value="INACTIVE BETA-GLUCOSIDASE 14-RELATED"/>
    <property type="match status" value="1"/>
</dbReference>
<proteinExistence type="inferred from homology"/>
<name>A0AAV5EWQ6_ELECO</name>
<evidence type="ECO:0008006" key="5">
    <source>
        <dbReference type="Google" id="ProtNLM"/>
    </source>
</evidence>
<dbReference type="SUPFAM" id="SSF51445">
    <property type="entry name" value="(Trans)glycosidases"/>
    <property type="match status" value="1"/>
</dbReference>
<dbReference type="Proteomes" id="UP001054889">
    <property type="component" value="Unassembled WGS sequence"/>
</dbReference>
<gene>
    <name evidence="3" type="primary">gb15039</name>
    <name evidence="3" type="ORF">PR202_gb15039</name>
</gene>
<evidence type="ECO:0000313" key="4">
    <source>
        <dbReference type="Proteomes" id="UP001054889"/>
    </source>
</evidence>
<dbReference type="Gene3D" id="3.20.20.80">
    <property type="entry name" value="Glycosidases"/>
    <property type="match status" value="1"/>
</dbReference>
<dbReference type="InterPro" id="IPR017853">
    <property type="entry name" value="GH"/>
</dbReference>
<keyword evidence="4" id="KW-1185">Reference proteome</keyword>
<evidence type="ECO:0000256" key="1">
    <source>
        <dbReference type="ARBA" id="ARBA00010838"/>
    </source>
</evidence>
<evidence type="ECO:0000256" key="2">
    <source>
        <dbReference type="RuleBase" id="RU003690"/>
    </source>
</evidence>
<sequence>MEDIELMHSMGVNSYRFSIAWTRILPRGRYGDLNPDGITFYNAIIDALLQKGIEPVVTIFHYDLPFELEEKYGGWLSPNIQKDFGYFAELCFKMFGDRVKLWITFNEPNLLAKYSYMDGWYPPGYCFKPFGNCEFGNSTEPYVAAHHMILSHAEAVGIYRKRYQAKQGGQIGIVASSRWYEPFSI</sequence>
<comment type="similarity">
    <text evidence="1 2">Belongs to the glycosyl hydrolase 1 family.</text>
</comment>
<dbReference type="GO" id="GO:0005975">
    <property type="term" value="P:carbohydrate metabolic process"/>
    <property type="evidence" value="ECO:0007669"/>
    <property type="project" value="InterPro"/>
</dbReference>
<dbReference type="AlphaFoldDB" id="A0AAV5EWQ6"/>
<comment type="caution">
    <text evidence="3">The sequence shown here is derived from an EMBL/GenBank/DDBJ whole genome shotgun (WGS) entry which is preliminary data.</text>
</comment>
<accession>A0AAV5EWQ6</accession>
<reference evidence="3" key="2">
    <citation type="submission" date="2021-12" db="EMBL/GenBank/DDBJ databases">
        <title>Resequencing data analysis of finger millet.</title>
        <authorList>
            <person name="Hatakeyama M."/>
            <person name="Aluri S."/>
            <person name="Balachadran M.T."/>
            <person name="Sivarajan S.R."/>
            <person name="Poveda L."/>
            <person name="Shimizu-Inatsugi R."/>
            <person name="Schlapbach R."/>
            <person name="Sreeman S.M."/>
            <person name="Shimizu K.K."/>
        </authorList>
    </citation>
    <scope>NUCLEOTIDE SEQUENCE</scope>
</reference>
<dbReference type="GO" id="GO:0008422">
    <property type="term" value="F:beta-glucosidase activity"/>
    <property type="evidence" value="ECO:0007669"/>
    <property type="project" value="TreeGrafter"/>
</dbReference>
<dbReference type="EMBL" id="BQKI01000079">
    <property type="protein sequence ID" value="GJN27056.1"/>
    <property type="molecule type" value="Genomic_DNA"/>
</dbReference>
<protein>
    <recommendedName>
        <fullName evidence="5">Beta-glucosidase</fullName>
    </recommendedName>
</protein>
<organism evidence="3 4">
    <name type="scientific">Eleusine coracana subsp. coracana</name>
    <dbReference type="NCBI Taxonomy" id="191504"/>
    <lineage>
        <taxon>Eukaryota</taxon>
        <taxon>Viridiplantae</taxon>
        <taxon>Streptophyta</taxon>
        <taxon>Embryophyta</taxon>
        <taxon>Tracheophyta</taxon>
        <taxon>Spermatophyta</taxon>
        <taxon>Magnoliopsida</taxon>
        <taxon>Liliopsida</taxon>
        <taxon>Poales</taxon>
        <taxon>Poaceae</taxon>
        <taxon>PACMAD clade</taxon>
        <taxon>Chloridoideae</taxon>
        <taxon>Cynodonteae</taxon>
        <taxon>Eleusininae</taxon>
        <taxon>Eleusine</taxon>
    </lineage>
</organism>
<reference evidence="3" key="1">
    <citation type="journal article" date="2018" name="DNA Res.">
        <title>Multiple hybrid de novo genome assembly of finger millet, an orphan allotetraploid crop.</title>
        <authorList>
            <person name="Hatakeyama M."/>
            <person name="Aluri S."/>
            <person name="Balachadran M.T."/>
            <person name="Sivarajan S.R."/>
            <person name="Patrignani A."/>
            <person name="Gruter S."/>
            <person name="Poveda L."/>
            <person name="Shimizu-Inatsugi R."/>
            <person name="Baeten J."/>
            <person name="Francoijs K.J."/>
            <person name="Nataraja K.N."/>
            <person name="Reddy Y.A.N."/>
            <person name="Phadnis S."/>
            <person name="Ravikumar R.L."/>
            <person name="Schlapbach R."/>
            <person name="Sreeman S.M."/>
            <person name="Shimizu K.K."/>
        </authorList>
    </citation>
    <scope>NUCLEOTIDE SEQUENCE</scope>
</reference>
<evidence type="ECO:0000313" key="3">
    <source>
        <dbReference type="EMBL" id="GJN27056.1"/>
    </source>
</evidence>
<dbReference type="Pfam" id="PF00232">
    <property type="entry name" value="Glyco_hydro_1"/>
    <property type="match status" value="1"/>
</dbReference>